<dbReference type="Proteomes" id="UP000823388">
    <property type="component" value="Chromosome 7N"/>
</dbReference>
<protein>
    <submittedName>
        <fullName evidence="1">Uncharacterized protein</fullName>
    </submittedName>
</protein>
<dbReference type="AlphaFoldDB" id="A0A8T0Q6S3"/>
<dbReference type="EMBL" id="CM029050">
    <property type="protein sequence ID" value="KAG2568878.1"/>
    <property type="molecule type" value="Genomic_DNA"/>
</dbReference>
<accession>A0A8T0Q6S3</accession>
<proteinExistence type="predicted"/>
<keyword evidence="2" id="KW-1185">Reference proteome</keyword>
<gene>
    <name evidence="1" type="ORF">PVAP13_7NG348226</name>
</gene>
<evidence type="ECO:0000313" key="1">
    <source>
        <dbReference type="EMBL" id="KAG2568878.1"/>
    </source>
</evidence>
<comment type="caution">
    <text evidence="1">The sequence shown here is derived from an EMBL/GenBank/DDBJ whole genome shotgun (WGS) entry which is preliminary data.</text>
</comment>
<sequence>MGVKQRSLDWRPEPYPCTQGGVARRDGRGTAGCCCCPATSFCVSVALLPVSAPVLAFSPAHLGISCQHALTRLALCPPILSRPVSVCHKARRFWTLPVTMKLNILLSSSRFGICKI</sequence>
<name>A0A8T0Q6S3_PANVG</name>
<reference evidence="1" key="1">
    <citation type="submission" date="2020-05" db="EMBL/GenBank/DDBJ databases">
        <title>WGS assembly of Panicum virgatum.</title>
        <authorList>
            <person name="Lovell J.T."/>
            <person name="Jenkins J."/>
            <person name="Shu S."/>
            <person name="Juenger T.E."/>
            <person name="Schmutz J."/>
        </authorList>
    </citation>
    <scope>NUCLEOTIDE SEQUENCE</scope>
    <source>
        <strain evidence="1">AP13</strain>
    </source>
</reference>
<evidence type="ECO:0000313" key="2">
    <source>
        <dbReference type="Proteomes" id="UP000823388"/>
    </source>
</evidence>
<organism evidence="1 2">
    <name type="scientific">Panicum virgatum</name>
    <name type="common">Blackwell switchgrass</name>
    <dbReference type="NCBI Taxonomy" id="38727"/>
    <lineage>
        <taxon>Eukaryota</taxon>
        <taxon>Viridiplantae</taxon>
        <taxon>Streptophyta</taxon>
        <taxon>Embryophyta</taxon>
        <taxon>Tracheophyta</taxon>
        <taxon>Spermatophyta</taxon>
        <taxon>Magnoliopsida</taxon>
        <taxon>Liliopsida</taxon>
        <taxon>Poales</taxon>
        <taxon>Poaceae</taxon>
        <taxon>PACMAD clade</taxon>
        <taxon>Panicoideae</taxon>
        <taxon>Panicodae</taxon>
        <taxon>Paniceae</taxon>
        <taxon>Panicinae</taxon>
        <taxon>Panicum</taxon>
        <taxon>Panicum sect. Hiantes</taxon>
    </lineage>
</organism>